<dbReference type="AlphaFoldDB" id="A0A9P5YPN5"/>
<accession>A0A9P5YPN5</accession>
<organism evidence="1 2">
    <name type="scientific">Pholiota conissans</name>
    <dbReference type="NCBI Taxonomy" id="109636"/>
    <lineage>
        <taxon>Eukaryota</taxon>
        <taxon>Fungi</taxon>
        <taxon>Dikarya</taxon>
        <taxon>Basidiomycota</taxon>
        <taxon>Agaricomycotina</taxon>
        <taxon>Agaricomycetes</taxon>
        <taxon>Agaricomycetidae</taxon>
        <taxon>Agaricales</taxon>
        <taxon>Agaricineae</taxon>
        <taxon>Strophariaceae</taxon>
        <taxon>Pholiota</taxon>
    </lineage>
</organism>
<keyword evidence="2" id="KW-1185">Reference proteome</keyword>
<reference evidence="1" key="1">
    <citation type="submission" date="2020-11" db="EMBL/GenBank/DDBJ databases">
        <authorList>
            <consortium name="DOE Joint Genome Institute"/>
            <person name="Ahrendt S."/>
            <person name="Riley R."/>
            <person name="Andreopoulos W."/>
            <person name="Labutti K."/>
            <person name="Pangilinan J."/>
            <person name="Ruiz-Duenas F.J."/>
            <person name="Barrasa J.M."/>
            <person name="Sanchez-Garcia M."/>
            <person name="Camarero S."/>
            <person name="Miyauchi S."/>
            <person name="Serrano A."/>
            <person name="Linde D."/>
            <person name="Babiker R."/>
            <person name="Drula E."/>
            <person name="Ayuso-Fernandez I."/>
            <person name="Pacheco R."/>
            <person name="Padilla G."/>
            <person name="Ferreira P."/>
            <person name="Barriuso J."/>
            <person name="Kellner H."/>
            <person name="Castanera R."/>
            <person name="Alfaro M."/>
            <person name="Ramirez L."/>
            <person name="Pisabarro A.G."/>
            <person name="Kuo A."/>
            <person name="Tritt A."/>
            <person name="Lipzen A."/>
            <person name="He G."/>
            <person name="Yan M."/>
            <person name="Ng V."/>
            <person name="Cullen D."/>
            <person name="Martin F."/>
            <person name="Rosso M.-N."/>
            <person name="Henrissat B."/>
            <person name="Hibbett D."/>
            <person name="Martinez A.T."/>
            <person name="Grigoriev I.V."/>
        </authorList>
    </citation>
    <scope>NUCLEOTIDE SEQUENCE</scope>
    <source>
        <strain evidence="1">CIRM-BRFM 674</strain>
    </source>
</reference>
<dbReference type="OrthoDB" id="3252362at2759"/>
<name>A0A9P5YPN5_9AGAR</name>
<dbReference type="Proteomes" id="UP000807469">
    <property type="component" value="Unassembled WGS sequence"/>
</dbReference>
<proteinExistence type="predicted"/>
<evidence type="ECO:0000313" key="2">
    <source>
        <dbReference type="Proteomes" id="UP000807469"/>
    </source>
</evidence>
<dbReference type="EMBL" id="MU155429">
    <property type="protein sequence ID" value="KAF9473613.1"/>
    <property type="molecule type" value="Genomic_DNA"/>
</dbReference>
<sequence>MPGCICEGCNRKFSTIRFYQAHIRQTRDAVCRQFARTLPVRKSLTGNITALYQGVLKRVLSWIYSACGKDEIDARCRRLPPNHNIRLFMKCVAHLSRVTGTEYDQISLFILELIVDIRLPGNVSNARLVKAVRALLDFILLAKYPNLDIFVELGIRDEFDILKFYFIGHYRVFIELYGTMDNNTEYMERLHIDMAKDAYKKKSIL</sequence>
<protein>
    <submittedName>
        <fullName evidence="1">Uncharacterized protein</fullName>
    </submittedName>
</protein>
<comment type="caution">
    <text evidence="1">The sequence shown here is derived from an EMBL/GenBank/DDBJ whole genome shotgun (WGS) entry which is preliminary data.</text>
</comment>
<gene>
    <name evidence="1" type="ORF">BDN70DRAFT_937311</name>
</gene>
<evidence type="ECO:0000313" key="1">
    <source>
        <dbReference type="EMBL" id="KAF9473613.1"/>
    </source>
</evidence>